<feature type="region of interest" description="Disordered" evidence="8">
    <location>
        <begin position="424"/>
        <end position="479"/>
    </location>
</feature>
<dbReference type="InterPro" id="IPR008271">
    <property type="entry name" value="Ser/Thr_kinase_AS"/>
</dbReference>
<evidence type="ECO:0000256" key="1">
    <source>
        <dbReference type="ARBA" id="ARBA00012513"/>
    </source>
</evidence>
<keyword evidence="2 10" id="KW-0723">Serine/threonine-protein kinase</keyword>
<evidence type="ECO:0000256" key="4">
    <source>
        <dbReference type="ARBA" id="ARBA00022741"/>
    </source>
</evidence>
<proteinExistence type="predicted"/>
<evidence type="ECO:0000256" key="5">
    <source>
        <dbReference type="ARBA" id="ARBA00022777"/>
    </source>
</evidence>
<dbReference type="EMBL" id="QZEY01000014">
    <property type="protein sequence ID" value="RJL24831.1"/>
    <property type="molecule type" value="Genomic_DNA"/>
</dbReference>
<dbReference type="InterPro" id="IPR011009">
    <property type="entry name" value="Kinase-like_dom_sf"/>
</dbReference>
<dbReference type="PANTHER" id="PTHR43289:SF6">
    <property type="entry name" value="SERINE_THREONINE-PROTEIN KINASE NEKL-3"/>
    <property type="match status" value="1"/>
</dbReference>
<dbReference type="Gene3D" id="3.30.200.20">
    <property type="entry name" value="Phosphorylase Kinase, domain 1"/>
    <property type="match status" value="1"/>
</dbReference>
<dbReference type="SUPFAM" id="SSF56112">
    <property type="entry name" value="Protein kinase-like (PK-like)"/>
    <property type="match status" value="1"/>
</dbReference>
<dbReference type="PROSITE" id="PS00108">
    <property type="entry name" value="PROTEIN_KINASE_ST"/>
    <property type="match status" value="1"/>
</dbReference>
<protein>
    <recommendedName>
        <fullName evidence="1">non-specific serine/threonine protein kinase</fullName>
        <ecNumber evidence="1">2.7.11.1</ecNumber>
    </recommendedName>
</protein>
<dbReference type="SMART" id="SM00220">
    <property type="entry name" value="S_TKc"/>
    <property type="match status" value="1"/>
</dbReference>
<reference evidence="10 11" key="1">
    <citation type="submission" date="2018-09" db="EMBL/GenBank/DDBJ databases">
        <title>YIM 75507 draft genome.</title>
        <authorList>
            <person name="Tang S."/>
            <person name="Feng Y."/>
        </authorList>
    </citation>
    <scope>NUCLEOTIDE SEQUENCE [LARGE SCALE GENOMIC DNA]</scope>
    <source>
        <strain evidence="10 11">YIM 75507</strain>
    </source>
</reference>
<dbReference type="InterPro" id="IPR017441">
    <property type="entry name" value="Protein_kinase_ATP_BS"/>
</dbReference>
<keyword evidence="5 10" id="KW-0418">Kinase</keyword>
<dbReference type="OrthoDB" id="9762169at2"/>
<dbReference type="Proteomes" id="UP000265768">
    <property type="component" value="Unassembled WGS sequence"/>
</dbReference>
<evidence type="ECO:0000313" key="10">
    <source>
        <dbReference type="EMBL" id="RJL24831.1"/>
    </source>
</evidence>
<dbReference type="InterPro" id="IPR000719">
    <property type="entry name" value="Prot_kinase_dom"/>
</dbReference>
<feature type="domain" description="Protein kinase" evidence="9">
    <location>
        <begin position="44"/>
        <end position="295"/>
    </location>
</feature>
<dbReference type="GO" id="GO:0005524">
    <property type="term" value="F:ATP binding"/>
    <property type="evidence" value="ECO:0007669"/>
    <property type="project" value="UniProtKB-UniRule"/>
</dbReference>
<evidence type="ECO:0000259" key="9">
    <source>
        <dbReference type="PROSITE" id="PS50011"/>
    </source>
</evidence>
<evidence type="ECO:0000256" key="6">
    <source>
        <dbReference type="ARBA" id="ARBA00022840"/>
    </source>
</evidence>
<evidence type="ECO:0000256" key="8">
    <source>
        <dbReference type="SAM" id="MobiDB-lite"/>
    </source>
</evidence>
<feature type="binding site" evidence="7">
    <location>
        <position position="73"/>
    </location>
    <ligand>
        <name>ATP</name>
        <dbReference type="ChEBI" id="CHEBI:30616"/>
    </ligand>
</feature>
<dbReference type="Pfam" id="PF00069">
    <property type="entry name" value="Pkinase"/>
    <property type="match status" value="1"/>
</dbReference>
<comment type="caution">
    <text evidence="10">The sequence shown here is derived from an EMBL/GenBank/DDBJ whole genome shotgun (WGS) entry which is preliminary data.</text>
</comment>
<dbReference type="CDD" id="cd14014">
    <property type="entry name" value="STKc_PknB_like"/>
    <property type="match status" value="1"/>
</dbReference>
<evidence type="ECO:0000256" key="7">
    <source>
        <dbReference type="PROSITE-ProRule" id="PRU10141"/>
    </source>
</evidence>
<name>A0A3A4A9K8_9ACTN</name>
<keyword evidence="3" id="KW-0808">Transferase</keyword>
<keyword evidence="6 7" id="KW-0067">ATP-binding</keyword>
<dbReference type="PANTHER" id="PTHR43289">
    <property type="entry name" value="MITOGEN-ACTIVATED PROTEIN KINASE KINASE KINASE 20-RELATED"/>
    <property type="match status" value="1"/>
</dbReference>
<feature type="compositionally biased region" description="Low complexity" evidence="8">
    <location>
        <begin position="428"/>
        <end position="441"/>
    </location>
</feature>
<sequence length="634" mass="66365">MSLVRHSPYGMSLSGGRGCARVDCLLIFAVYNSDMSESLLVGRYRLLDVVGAGGMGSVWRARDELLGRQVAVKEVRLPPGAALSSESVERTLREARSAARLNHPGIITVHDVVESSGRPWIVMELVDGHALEAVIPRSETQAAKIVLKVLDALEAAHRAGVLHRDIKPANILLSDSRVVLTDFGIAVAEEDPSLTATGQMLGSPAYMSPERLRGRPATAAADLWSVGATLYAAVEGVPPFQRESLPATLAAIVNAEPLTFSRAAGLRPVIGGLLHPDPALRLTAEAAAEELRRFVAANDAAGSPHLQAVPHLPGAPVLAVVDGVPHLASARPTSAAGAAAGTDAPTPPDGTAAAGEEPAEAAPGARARPGRAVRAARAGRVPGGRRRRRDPERSRRGVVLGSVATVLVLAAAGLAGLTLGGDEDPGDGAKAGPSATAAPPAGERPRGSAAGADASRLPGSGGKTGGDRGATRSLPELTAYRDDDREFTLKVPREWGSVEVRDTDGVHVFFDDEGAEAGDWRLEAQSGDLERAGGTAFSELERWRKEHLPAPGGRRPAEESLVESDMPPGWTRADWHATYTLKDGGRRFVFARMLVSEATERRIVVALTATGVGREQEKRFQALADAVGGSFGFL</sequence>
<keyword evidence="4 7" id="KW-0547">Nucleotide-binding</keyword>
<feature type="compositionally biased region" description="Low complexity" evidence="8">
    <location>
        <begin position="332"/>
        <end position="380"/>
    </location>
</feature>
<evidence type="ECO:0000256" key="3">
    <source>
        <dbReference type="ARBA" id="ARBA00022679"/>
    </source>
</evidence>
<evidence type="ECO:0000313" key="11">
    <source>
        <dbReference type="Proteomes" id="UP000265768"/>
    </source>
</evidence>
<accession>A0A3A4A9K8</accession>
<keyword evidence="11" id="KW-1185">Reference proteome</keyword>
<gene>
    <name evidence="10" type="ORF">D5H75_29065</name>
</gene>
<dbReference type="PROSITE" id="PS50011">
    <property type="entry name" value="PROTEIN_KINASE_DOM"/>
    <property type="match status" value="1"/>
</dbReference>
<dbReference type="EC" id="2.7.11.1" evidence="1"/>
<dbReference type="PROSITE" id="PS00107">
    <property type="entry name" value="PROTEIN_KINASE_ATP"/>
    <property type="match status" value="1"/>
</dbReference>
<dbReference type="Gene3D" id="1.10.510.10">
    <property type="entry name" value="Transferase(Phosphotransferase) domain 1"/>
    <property type="match status" value="1"/>
</dbReference>
<evidence type="ECO:0000256" key="2">
    <source>
        <dbReference type="ARBA" id="ARBA00022527"/>
    </source>
</evidence>
<feature type="region of interest" description="Disordered" evidence="8">
    <location>
        <begin position="332"/>
        <end position="396"/>
    </location>
</feature>
<dbReference type="GO" id="GO:0004674">
    <property type="term" value="F:protein serine/threonine kinase activity"/>
    <property type="evidence" value="ECO:0007669"/>
    <property type="project" value="UniProtKB-KW"/>
</dbReference>
<dbReference type="AlphaFoldDB" id="A0A3A4A9K8"/>
<organism evidence="10 11">
    <name type="scientific">Bailinhaonella thermotolerans</name>
    <dbReference type="NCBI Taxonomy" id="1070861"/>
    <lineage>
        <taxon>Bacteria</taxon>
        <taxon>Bacillati</taxon>
        <taxon>Actinomycetota</taxon>
        <taxon>Actinomycetes</taxon>
        <taxon>Streptosporangiales</taxon>
        <taxon>Streptosporangiaceae</taxon>
        <taxon>Bailinhaonella</taxon>
    </lineage>
</organism>